<dbReference type="SUPFAM" id="SSF55931">
    <property type="entry name" value="Glutamine synthetase/guanido kinase"/>
    <property type="match status" value="1"/>
</dbReference>
<dbReference type="GO" id="GO:0070681">
    <property type="term" value="P:glutaminyl-tRNAGln biosynthesis via transamidation"/>
    <property type="evidence" value="ECO:0007669"/>
    <property type="project" value="TreeGrafter"/>
</dbReference>
<dbReference type="GO" id="GO:0005524">
    <property type="term" value="F:ATP binding"/>
    <property type="evidence" value="ECO:0007669"/>
    <property type="project" value="UniProtKB-KW"/>
</dbReference>
<evidence type="ECO:0000256" key="4">
    <source>
        <dbReference type="ARBA" id="ARBA00022917"/>
    </source>
</evidence>
<protein>
    <recommendedName>
        <fullName evidence="5">Aspartyl/Glutamyl-tRNA(Gln) amidotransferase subunit B/E catalytic domain-containing protein</fullName>
    </recommendedName>
</protein>
<dbReference type="InterPro" id="IPR017959">
    <property type="entry name" value="Asn/Gln-tRNA_amidoTrfase_suB/E"/>
</dbReference>
<organism evidence="6">
    <name type="scientific">marine sediment metagenome</name>
    <dbReference type="NCBI Taxonomy" id="412755"/>
    <lineage>
        <taxon>unclassified sequences</taxon>
        <taxon>metagenomes</taxon>
        <taxon>ecological metagenomes</taxon>
    </lineage>
</organism>
<gene>
    <name evidence="6" type="ORF">LCGC14_2347990</name>
</gene>
<comment type="caution">
    <text evidence="6">The sequence shown here is derived from an EMBL/GenBank/DDBJ whole genome shotgun (WGS) entry which is preliminary data.</text>
</comment>
<feature type="non-terminal residue" evidence="6">
    <location>
        <position position="155"/>
    </location>
</feature>
<dbReference type="InterPro" id="IPR014746">
    <property type="entry name" value="Gln_synth/guanido_kin_cat_dom"/>
</dbReference>
<evidence type="ECO:0000259" key="5">
    <source>
        <dbReference type="Pfam" id="PF02934"/>
    </source>
</evidence>
<reference evidence="6" key="1">
    <citation type="journal article" date="2015" name="Nature">
        <title>Complex archaea that bridge the gap between prokaryotes and eukaryotes.</title>
        <authorList>
            <person name="Spang A."/>
            <person name="Saw J.H."/>
            <person name="Jorgensen S.L."/>
            <person name="Zaremba-Niedzwiedzka K."/>
            <person name="Martijn J."/>
            <person name="Lind A.E."/>
            <person name="van Eijk R."/>
            <person name="Schleper C."/>
            <person name="Guy L."/>
            <person name="Ettema T.J."/>
        </authorList>
    </citation>
    <scope>NUCLEOTIDE SEQUENCE</scope>
</reference>
<proteinExistence type="predicted"/>
<name>A0A0F9F530_9ZZZZ</name>
<sequence>MELDYEKIGLKCGLEIHQQLNTKKLFCNCPSLLRKDEPDFTIQRKLHAVAGESGKVDEAAQYQDSLKKNYKYQVYDSTCLVELDESPPREINKDALKIALQISIMLNAKIFPIAQIMRKTVIDGSNTSGFQRTVLIARDGFFETKNGRVGVDTVC</sequence>
<keyword evidence="4" id="KW-0648">Protein biosynthesis</keyword>
<keyword evidence="2" id="KW-0547">Nucleotide-binding</keyword>
<dbReference type="PANTHER" id="PTHR11659">
    <property type="entry name" value="GLUTAMYL-TRNA GLN AMIDOTRANSFERASE SUBUNIT B MITOCHONDRIAL AND PROKARYOTIC PET112-RELATED"/>
    <property type="match status" value="1"/>
</dbReference>
<keyword evidence="3" id="KW-0067">ATP-binding</keyword>
<dbReference type="Pfam" id="PF02934">
    <property type="entry name" value="GatB_N"/>
    <property type="match status" value="1"/>
</dbReference>
<dbReference type="InterPro" id="IPR006075">
    <property type="entry name" value="Asn/Gln-tRNA_Trfase_suB/E_cat"/>
</dbReference>
<dbReference type="GO" id="GO:0050567">
    <property type="term" value="F:glutaminyl-tRNA synthase (glutamine-hydrolyzing) activity"/>
    <property type="evidence" value="ECO:0007669"/>
    <property type="project" value="TreeGrafter"/>
</dbReference>
<dbReference type="AlphaFoldDB" id="A0A0F9F530"/>
<accession>A0A0F9F530</accession>
<evidence type="ECO:0000313" key="6">
    <source>
        <dbReference type="EMBL" id="KKL46192.1"/>
    </source>
</evidence>
<dbReference type="PANTHER" id="PTHR11659:SF2">
    <property type="entry name" value="GLUTAMYL-TRNA(GLN) AMIDOTRANSFERASE SUBUNIT E"/>
    <property type="match status" value="1"/>
</dbReference>
<evidence type="ECO:0000256" key="3">
    <source>
        <dbReference type="ARBA" id="ARBA00022840"/>
    </source>
</evidence>
<evidence type="ECO:0000256" key="2">
    <source>
        <dbReference type="ARBA" id="ARBA00022741"/>
    </source>
</evidence>
<evidence type="ECO:0000256" key="1">
    <source>
        <dbReference type="ARBA" id="ARBA00022598"/>
    </source>
</evidence>
<dbReference type="GO" id="GO:0006412">
    <property type="term" value="P:translation"/>
    <property type="evidence" value="ECO:0007669"/>
    <property type="project" value="UniProtKB-KW"/>
</dbReference>
<dbReference type="EMBL" id="LAZR01034123">
    <property type="protein sequence ID" value="KKL46192.1"/>
    <property type="molecule type" value="Genomic_DNA"/>
</dbReference>
<feature type="domain" description="Aspartyl/Glutamyl-tRNA(Gln) amidotransferase subunit B/E catalytic" evidence="5">
    <location>
        <begin position="11"/>
        <end position="148"/>
    </location>
</feature>
<keyword evidence="1" id="KW-0436">Ligase</keyword>